<dbReference type="PANTHER" id="PTHR43740:SF2">
    <property type="entry name" value="LEUCINE--TRNA LIGASE, MITOCHONDRIAL"/>
    <property type="match status" value="1"/>
</dbReference>
<evidence type="ECO:0000256" key="5">
    <source>
        <dbReference type="ARBA" id="ARBA00022840"/>
    </source>
</evidence>
<evidence type="ECO:0000256" key="4">
    <source>
        <dbReference type="ARBA" id="ARBA00022741"/>
    </source>
</evidence>
<dbReference type="FunFam" id="1.10.730.10:FF:000003">
    <property type="entry name" value="Leucine--tRNA ligase"/>
    <property type="match status" value="1"/>
</dbReference>
<reference evidence="15 16" key="2">
    <citation type="submission" date="2019-05" db="EMBL/GenBank/DDBJ databases">
        <title>Genome evolution of the obligate endosymbiont Buchnera aphidicola.</title>
        <authorList>
            <person name="Moran N.A."/>
        </authorList>
    </citation>
    <scope>NUCLEOTIDE SEQUENCE [LARGE SCALE GENOMIC DNA]</scope>
    <source>
        <strain evidence="15 16">Ahe</strain>
    </source>
</reference>
<keyword evidence="2 9" id="KW-0963">Cytoplasm</keyword>
<feature type="domain" description="Aminoacyl-tRNA synthetase class Ia" evidence="11">
    <location>
        <begin position="407"/>
        <end position="574"/>
    </location>
</feature>
<dbReference type="GO" id="GO:0005524">
    <property type="term" value="F:ATP binding"/>
    <property type="evidence" value="ECO:0007669"/>
    <property type="project" value="UniProtKB-UniRule"/>
</dbReference>
<dbReference type="GO" id="GO:0005829">
    <property type="term" value="C:cytosol"/>
    <property type="evidence" value="ECO:0007669"/>
    <property type="project" value="TreeGrafter"/>
</dbReference>
<feature type="domain" description="Methionyl/Valyl/Leucyl/Isoleucyl-tRNA synthetase anticodon-binding" evidence="12">
    <location>
        <begin position="702"/>
        <end position="828"/>
    </location>
</feature>
<dbReference type="SUPFAM" id="SSF47323">
    <property type="entry name" value="Anticodon-binding domain of a subclass of class I aminoacyl-tRNA synthetases"/>
    <property type="match status" value="1"/>
</dbReference>
<feature type="domain" description="Aminoacyl-tRNA synthetase class Ia" evidence="11">
    <location>
        <begin position="621"/>
        <end position="658"/>
    </location>
</feature>
<comment type="subcellular location">
    <subcellularLocation>
        <location evidence="9">Cytoplasm</location>
    </subcellularLocation>
</comment>
<evidence type="ECO:0000313" key="15">
    <source>
        <dbReference type="EMBL" id="QCI17251.1"/>
    </source>
</evidence>
<dbReference type="Proteomes" id="UP000298759">
    <property type="component" value="Chromosome"/>
</dbReference>
<feature type="binding site" evidence="9">
    <location>
        <position position="624"/>
    </location>
    <ligand>
        <name>ATP</name>
        <dbReference type="ChEBI" id="CHEBI:30616"/>
    </ligand>
</feature>
<proteinExistence type="inferred from homology"/>
<dbReference type="OrthoDB" id="9810365at2"/>
<dbReference type="InterPro" id="IPR013155">
    <property type="entry name" value="M/V/L/I-tRNA-synth_anticd-bd"/>
</dbReference>
<dbReference type="CDD" id="cd00812">
    <property type="entry name" value="LeuRS_core"/>
    <property type="match status" value="1"/>
</dbReference>
<feature type="short sequence motif" description="'HIGH' region" evidence="9">
    <location>
        <begin position="42"/>
        <end position="52"/>
    </location>
</feature>
<dbReference type="PROSITE" id="PS00178">
    <property type="entry name" value="AA_TRNA_LIGASE_I"/>
    <property type="match status" value="1"/>
</dbReference>
<protein>
    <recommendedName>
        <fullName evidence="9">Leucine--tRNA ligase</fullName>
        <ecNumber evidence="9">6.1.1.4</ecNumber>
    </recommendedName>
    <alternativeName>
        <fullName evidence="9">Leucyl-tRNA synthetase</fullName>
        <shortName evidence="9">LeuRS</shortName>
    </alternativeName>
</protein>
<evidence type="ECO:0000259" key="12">
    <source>
        <dbReference type="Pfam" id="PF08264"/>
    </source>
</evidence>
<dbReference type="InterPro" id="IPR014729">
    <property type="entry name" value="Rossmann-like_a/b/a_fold"/>
</dbReference>
<keyword evidence="4 9" id="KW-0547">Nucleotide-binding</keyword>
<accession>A0A4D6XUH2</accession>
<dbReference type="InterPro" id="IPR015413">
    <property type="entry name" value="Methionyl/Leucyl_tRNA_Synth"/>
</dbReference>
<dbReference type="InterPro" id="IPR009008">
    <property type="entry name" value="Val/Leu/Ile-tRNA-synth_edit"/>
</dbReference>
<feature type="domain" description="Leucyl-tRNA synthetase editing" evidence="14">
    <location>
        <begin position="221"/>
        <end position="404"/>
    </location>
</feature>
<evidence type="ECO:0000256" key="2">
    <source>
        <dbReference type="ARBA" id="ARBA00022490"/>
    </source>
</evidence>
<name>A0A4D6XUH2_9GAMM</name>
<organism evidence="15 16">
    <name type="scientific">Buchnera aphidicola</name>
    <name type="common">Aphis helianthi</name>
    <dbReference type="NCBI Taxonomy" id="2315802"/>
    <lineage>
        <taxon>Bacteria</taxon>
        <taxon>Pseudomonadati</taxon>
        <taxon>Pseudomonadota</taxon>
        <taxon>Gammaproteobacteria</taxon>
        <taxon>Enterobacterales</taxon>
        <taxon>Erwiniaceae</taxon>
        <taxon>Buchnera</taxon>
    </lineage>
</organism>
<dbReference type="SUPFAM" id="SSF50677">
    <property type="entry name" value="ValRS/IleRS/LeuRS editing domain"/>
    <property type="match status" value="1"/>
</dbReference>
<dbReference type="PRINTS" id="PR00985">
    <property type="entry name" value="TRNASYNTHLEU"/>
</dbReference>
<dbReference type="Gene3D" id="3.10.20.590">
    <property type="match status" value="1"/>
</dbReference>
<dbReference type="SUPFAM" id="SSF52374">
    <property type="entry name" value="Nucleotidylyl transferase"/>
    <property type="match status" value="1"/>
</dbReference>
<dbReference type="CDD" id="cd07958">
    <property type="entry name" value="Anticodon_Ia_Leu_BEm"/>
    <property type="match status" value="1"/>
</dbReference>
<dbReference type="FunFam" id="2.20.28.290:FF:000001">
    <property type="entry name" value="Leucine--tRNA ligase"/>
    <property type="match status" value="1"/>
</dbReference>
<evidence type="ECO:0000259" key="11">
    <source>
        <dbReference type="Pfam" id="PF00133"/>
    </source>
</evidence>
<reference evidence="15 16" key="1">
    <citation type="submission" date="2018-12" db="EMBL/GenBank/DDBJ databases">
        <authorList>
            <person name="Chong R.A."/>
        </authorList>
    </citation>
    <scope>NUCLEOTIDE SEQUENCE [LARGE SCALE GENOMIC DNA]</scope>
    <source>
        <strain evidence="15 16">Ahe</strain>
    </source>
</reference>
<dbReference type="RefSeq" id="WP_158340184.1">
    <property type="nucleotide sequence ID" value="NZ_CP034894.1"/>
</dbReference>
<evidence type="ECO:0000259" key="13">
    <source>
        <dbReference type="Pfam" id="PF09334"/>
    </source>
</evidence>
<feature type="domain" description="Methionyl/Leucyl tRNA synthetase" evidence="13">
    <location>
        <begin position="41"/>
        <end position="181"/>
    </location>
</feature>
<dbReference type="Gene3D" id="1.10.730.10">
    <property type="entry name" value="Isoleucyl-tRNA Synthetase, Domain 1"/>
    <property type="match status" value="1"/>
</dbReference>
<dbReference type="InterPro" id="IPR001412">
    <property type="entry name" value="aa-tRNA-synth_I_CS"/>
</dbReference>
<evidence type="ECO:0000256" key="7">
    <source>
        <dbReference type="ARBA" id="ARBA00023146"/>
    </source>
</evidence>
<dbReference type="NCBIfam" id="TIGR00396">
    <property type="entry name" value="leuS_bact"/>
    <property type="match status" value="1"/>
</dbReference>
<dbReference type="InterPro" id="IPR002300">
    <property type="entry name" value="aa-tRNA-synth_Ia"/>
</dbReference>
<evidence type="ECO:0000256" key="6">
    <source>
        <dbReference type="ARBA" id="ARBA00022917"/>
    </source>
</evidence>
<keyword evidence="7 9" id="KW-0030">Aminoacyl-tRNA synthetase</keyword>
<dbReference type="GO" id="GO:0006429">
    <property type="term" value="P:leucyl-tRNA aminoacylation"/>
    <property type="evidence" value="ECO:0007669"/>
    <property type="project" value="UniProtKB-UniRule"/>
</dbReference>
<dbReference type="AlphaFoldDB" id="A0A4D6XUH2"/>
<dbReference type="Pfam" id="PF00133">
    <property type="entry name" value="tRNA-synt_1"/>
    <property type="match status" value="2"/>
</dbReference>
<keyword evidence="6 9" id="KW-0648">Protein biosynthesis</keyword>
<dbReference type="InterPro" id="IPR025709">
    <property type="entry name" value="Leu_tRNA-synth_edit"/>
</dbReference>
<dbReference type="InterPro" id="IPR009080">
    <property type="entry name" value="tRNAsynth_Ia_anticodon-bd"/>
</dbReference>
<evidence type="ECO:0000256" key="3">
    <source>
        <dbReference type="ARBA" id="ARBA00022598"/>
    </source>
</evidence>
<dbReference type="GO" id="GO:0002161">
    <property type="term" value="F:aminoacyl-tRNA deacylase activity"/>
    <property type="evidence" value="ECO:0007669"/>
    <property type="project" value="InterPro"/>
</dbReference>
<feature type="short sequence motif" description="'KMSKS' region" evidence="9">
    <location>
        <begin position="621"/>
        <end position="625"/>
    </location>
</feature>
<evidence type="ECO:0000259" key="14">
    <source>
        <dbReference type="Pfam" id="PF13603"/>
    </source>
</evidence>
<sequence length="863" mass="102124">MEQEYCPKNIEIYVQKYWKNNKTFHVNEDNTKEKYYCLPMLPYPSGKLHMGHVRNYTISDVISRHQRMLGKNVLQPIGWDAFGLPAEEASIKNNTIPSSWTYKNIKYMKKQLESLGFSYDWSREITTCKPEYYKWEQWFFIQLYKKKLVYKKNSFVNWCPYDKTVLANEQVINGCCWRCQSTVKIKKIPQWFIKIRNYAESLHNDLKKLKNWPEKVKSMQKNWIGRSKGFEIFFNIKNSNKKIKIFTTRIDTIMGVTYIAISSSHQFAKYLSKKNEVLKKFIHEQNNENFSKEEIEKIKFKGINTNIFVLHPITRKNIPIWIANFVHHEYGTGAVMSVPGHNENDWNFAIKNNLKIKYVIQPSNVEDIKLVKKTFLSNKGILINSGEFNQLNYYNATKAIKKKLSENKNIKTKIVYKLKDWCISRQRYWGTPIPMATMDNGQIVPIPEKDLPVLLPEIKNHFDLSKNSLNNLSSWSTIKIDNKSAIREIDTFDTFMESSWYYARYTCPNFQEGIIDPIASKYWLPIDQYIGGIEHAIMHLMYFRFYHKLLRDFKFVEFDEPAKNLICQGMVLSEAFYQIGKNNQHHWINKSNVYIKKNIKGEIINAYDKNGKKVIYAGMIKMSKSKNNGIEPELIINHFGADTIRLFIMFAAPIESSLEWRESGLRGIYRFLKKLWKLSFNYIQMKHEYKNIDFNSLNIKQKKMYHLLHKTIAKVSDDISRRKSFNTAISTIMELVNALKKFQLENEEDKCIMKDVLISIIKMLYPFTPHLCFTLWENLTNNCLIDNEQWPVFQEKFLLKTNNILVVQINGKKKCTIEIPNNLTKEKILFYVKNSLLLKEKLKNKNIKKIIYIPKKIINFVIL</sequence>
<evidence type="ECO:0000256" key="10">
    <source>
        <dbReference type="RuleBase" id="RU363035"/>
    </source>
</evidence>
<dbReference type="Pfam" id="PF13603">
    <property type="entry name" value="tRNA-synt_1_2"/>
    <property type="match status" value="1"/>
</dbReference>
<dbReference type="EMBL" id="CP034894">
    <property type="protein sequence ID" value="QCI17251.1"/>
    <property type="molecule type" value="Genomic_DNA"/>
</dbReference>
<dbReference type="EC" id="6.1.1.4" evidence="9"/>
<comment type="catalytic activity">
    <reaction evidence="8 9">
        <text>tRNA(Leu) + L-leucine + ATP = L-leucyl-tRNA(Leu) + AMP + diphosphate</text>
        <dbReference type="Rhea" id="RHEA:11688"/>
        <dbReference type="Rhea" id="RHEA-COMP:9613"/>
        <dbReference type="Rhea" id="RHEA-COMP:9622"/>
        <dbReference type="ChEBI" id="CHEBI:30616"/>
        <dbReference type="ChEBI" id="CHEBI:33019"/>
        <dbReference type="ChEBI" id="CHEBI:57427"/>
        <dbReference type="ChEBI" id="CHEBI:78442"/>
        <dbReference type="ChEBI" id="CHEBI:78494"/>
        <dbReference type="ChEBI" id="CHEBI:456215"/>
        <dbReference type="EC" id="6.1.1.4"/>
    </reaction>
</comment>
<dbReference type="Gene3D" id="2.20.28.290">
    <property type="match status" value="1"/>
</dbReference>
<evidence type="ECO:0000256" key="8">
    <source>
        <dbReference type="ARBA" id="ARBA00047469"/>
    </source>
</evidence>
<dbReference type="FunFam" id="3.40.50.620:FF:000003">
    <property type="entry name" value="Leucine--tRNA ligase"/>
    <property type="match status" value="1"/>
</dbReference>
<evidence type="ECO:0000313" key="16">
    <source>
        <dbReference type="Proteomes" id="UP000298759"/>
    </source>
</evidence>
<dbReference type="Pfam" id="PF08264">
    <property type="entry name" value="Anticodon_1"/>
    <property type="match status" value="1"/>
</dbReference>
<dbReference type="InterPro" id="IPR002302">
    <property type="entry name" value="Leu-tRNA-ligase"/>
</dbReference>
<evidence type="ECO:0000256" key="1">
    <source>
        <dbReference type="ARBA" id="ARBA00005594"/>
    </source>
</evidence>
<comment type="similarity">
    <text evidence="1 9 10">Belongs to the class-I aminoacyl-tRNA synthetase family.</text>
</comment>
<evidence type="ECO:0000256" key="9">
    <source>
        <dbReference type="HAMAP-Rule" id="MF_00049"/>
    </source>
</evidence>
<dbReference type="Pfam" id="PF09334">
    <property type="entry name" value="tRNA-synt_1g"/>
    <property type="match status" value="1"/>
</dbReference>
<gene>
    <name evidence="9 15" type="primary">leuS</name>
    <name evidence="15" type="ORF">D9V62_02250</name>
</gene>
<dbReference type="HAMAP" id="MF_00049_B">
    <property type="entry name" value="Leu_tRNA_synth_B"/>
    <property type="match status" value="1"/>
</dbReference>
<keyword evidence="5 9" id="KW-0067">ATP-binding</keyword>
<dbReference type="PANTHER" id="PTHR43740">
    <property type="entry name" value="LEUCYL-TRNA SYNTHETASE"/>
    <property type="match status" value="1"/>
</dbReference>
<keyword evidence="3 9" id="KW-0436">Ligase</keyword>
<dbReference type="GO" id="GO:0004823">
    <property type="term" value="F:leucine-tRNA ligase activity"/>
    <property type="evidence" value="ECO:0007669"/>
    <property type="project" value="UniProtKB-UniRule"/>
</dbReference>
<dbReference type="Gene3D" id="3.40.50.620">
    <property type="entry name" value="HUPs"/>
    <property type="match status" value="2"/>
</dbReference>